<organism evidence="2 3">
    <name type="scientific">Phyllosticta capitalensis</name>
    <dbReference type="NCBI Taxonomy" id="121624"/>
    <lineage>
        <taxon>Eukaryota</taxon>
        <taxon>Fungi</taxon>
        <taxon>Dikarya</taxon>
        <taxon>Ascomycota</taxon>
        <taxon>Pezizomycotina</taxon>
        <taxon>Dothideomycetes</taxon>
        <taxon>Dothideomycetes incertae sedis</taxon>
        <taxon>Botryosphaeriales</taxon>
        <taxon>Phyllostictaceae</taxon>
        <taxon>Phyllosticta</taxon>
    </lineage>
</organism>
<sequence length="580" mass="65832">MAEFRLQTECPIEKLPNELLEMIINNLDMPTCLNVRATSKWFQYNAQKKFVQHILSCTEKFENVSMEEQHLSRLGTITSIPGVSPLIKHLGLHICLRSFGHSLDVSLHQPSFTVLKDSLRTGNPAVSHLRSLCVSSTRLLKIARSILRVEETCDSQTRNQKMQVQKELLRDALSRLPDLQHISLGYAARSQDAWAVEGCLVNSSRGKRMPTYSYGTNAPGCLSDDCLLDEVAMESSSISGMIALEALLAAEKRPESLFLGAALESFKETPISLCVLREVNTCSLKTAFTGIRSLDLLFTEKRFRSCLSWTGISHAAHPHVLSGFIARFPDLERLCLSGSSHCISHPNVVAQALLKLRPNTLKRLELRNVTLTGKDFEDFLKAQSGSLCHLSILQCYMADDCGKEWWTVILRRLQTNDILQSLEVVKLWCITDSQLANVRNLYCFGEPAEFSFAQDRVSVGGDMDVFRETTQFLAIKMRYGILQDVNVIREPRFKSERLLAVVNGHGWQSTLTGSTYPLQMSDILYEGRDEPGEIVRLWTLSYFRFNHKLSWRKDWFSRGWTLRVWESNEDEEQAEDNDEP</sequence>
<proteinExistence type="predicted"/>
<comment type="caution">
    <text evidence="2">The sequence shown here is derived from an EMBL/GenBank/DDBJ whole genome shotgun (WGS) entry which is preliminary data.</text>
</comment>
<dbReference type="PROSITE" id="PS50181">
    <property type="entry name" value="FBOX"/>
    <property type="match status" value="1"/>
</dbReference>
<evidence type="ECO:0000259" key="1">
    <source>
        <dbReference type="PROSITE" id="PS50181"/>
    </source>
</evidence>
<protein>
    <recommendedName>
        <fullName evidence="1">F-box domain-containing protein</fullName>
    </recommendedName>
</protein>
<accession>A0ABR1YJ58</accession>
<keyword evidence="3" id="KW-1185">Reference proteome</keyword>
<dbReference type="Proteomes" id="UP001492380">
    <property type="component" value="Unassembled WGS sequence"/>
</dbReference>
<dbReference type="Gene3D" id="3.80.10.10">
    <property type="entry name" value="Ribonuclease Inhibitor"/>
    <property type="match status" value="1"/>
</dbReference>
<dbReference type="EMBL" id="JBBWRZ010000008">
    <property type="protein sequence ID" value="KAK8230332.1"/>
    <property type="molecule type" value="Genomic_DNA"/>
</dbReference>
<dbReference type="SUPFAM" id="SSF52047">
    <property type="entry name" value="RNI-like"/>
    <property type="match status" value="1"/>
</dbReference>
<feature type="domain" description="F-box" evidence="1">
    <location>
        <begin position="9"/>
        <end position="64"/>
    </location>
</feature>
<reference evidence="2 3" key="1">
    <citation type="submission" date="2024-04" db="EMBL/GenBank/DDBJ databases">
        <title>Phyllosticta paracitricarpa is synonymous to the EU quarantine fungus P. citricarpa based on phylogenomic analyses.</title>
        <authorList>
            <consortium name="Lawrence Berkeley National Laboratory"/>
            <person name="Van Ingen-Buijs V.A."/>
            <person name="Van Westerhoven A.C."/>
            <person name="Haridas S."/>
            <person name="Skiadas P."/>
            <person name="Martin F."/>
            <person name="Groenewald J.Z."/>
            <person name="Crous P.W."/>
            <person name="Seidl M.F."/>
        </authorList>
    </citation>
    <scope>NUCLEOTIDE SEQUENCE [LARGE SCALE GENOMIC DNA]</scope>
    <source>
        <strain evidence="2 3">CBS 123374</strain>
    </source>
</reference>
<name>A0ABR1YJ58_9PEZI</name>
<dbReference type="InterPro" id="IPR032675">
    <property type="entry name" value="LRR_dom_sf"/>
</dbReference>
<dbReference type="InterPro" id="IPR036047">
    <property type="entry name" value="F-box-like_dom_sf"/>
</dbReference>
<evidence type="ECO:0000313" key="3">
    <source>
        <dbReference type="Proteomes" id="UP001492380"/>
    </source>
</evidence>
<dbReference type="SUPFAM" id="SSF81383">
    <property type="entry name" value="F-box domain"/>
    <property type="match status" value="1"/>
</dbReference>
<evidence type="ECO:0000313" key="2">
    <source>
        <dbReference type="EMBL" id="KAK8230332.1"/>
    </source>
</evidence>
<dbReference type="InterPro" id="IPR001810">
    <property type="entry name" value="F-box_dom"/>
</dbReference>
<gene>
    <name evidence="2" type="ORF">HDK90DRAFT_467729</name>
</gene>